<dbReference type="GO" id="GO:0030497">
    <property type="term" value="P:fatty acid elongation"/>
    <property type="evidence" value="ECO:0007669"/>
    <property type="project" value="TreeGrafter"/>
</dbReference>
<dbReference type="InterPro" id="IPR002347">
    <property type="entry name" value="SDR_fam"/>
</dbReference>
<dbReference type="AlphaFoldDB" id="A0A512N3C4"/>
<dbReference type="Gene3D" id="3.40.50.720">
    <property type="entry name" value="NAD(P)-binding Rossmann-like Domain"/>
    <property type="match status" value="1"/>
</dbReference>
<proteinExistence type="inferred from homology"/>
<gene>
    <name evidence="3" type="ORF">RSO01_06510</name>
</gene>
<evidence type="ECO:0000313" key="3">
    <source>
        <dbReference type="EMBL" id="GEP53485.1"/>
    </source>
</evidence>
<dbReference type="RefSeq" id="WP_147146170.1">
    <property type="nucleotide sequence ID" value="NZ_BKAJ01000011.1"/>
</dbReference>
<organism evidence="3 4">
    <name type="scientific">Reyranella soli</name>
    <dbReference type="NCBI Taxonomy" id="1230389"/>
    <lineage>
        <taxon>Bacteria</taxon>
        <taxon>Pseudomonadati</taxon>
        <taxon>Pseudomonadota</taxon>
        <taxon>Alphaproteobacteria</taxon>
        <taxon>Hyphomicrobiales</taxon>
        <taxon>Reyranellaceae</taxon>
        <taxon>Reyranella</taxon>
    </lineage>
</organism>
<comment type="caution">
    <text evidence="3">The sequence shown here is derived from an EMBL/GenBank/DDBJ whole genome shotgun (WGS) entry which is preliminary data.</text>
</comment>
<dbReference type="InterPro" id="IPR020904">
    <property type="entry name" value="Sc_DH/Rdtase_CS"/>
</dbReference>
<keyword evidence="4" id="KW-1185">Reference proteome</keyword>
<dbReference type="PRINTS" id="PR00080">
    <property type="entry name" value="SDRFAMILY"/>
</dbReference>
<dbReference type="SUPFAM" id="SSF51735">
    <property type="entry name" value="NAD(P)-binding Rossmann-fold domains"/>
    <property type="match status" value="1"/>
</dbReference>
<dbReference type="PRINTS" id="PR00081">
    <property type="entry name" value="GDHRDH"/>
</dbReference>
<comment type="similarity">
    <text evidence="1 2">Belongs to the short-chain dehydrogenases/reductases (SDR) family.</text>
</comment>
<dbReference type="OrthoDB" id="9810908at2"/>
<evidence type="ECO:0000256" key="2">
    <source>
        <dbReference type="RuleBase" id="RU000363"/>
    </source>
</evidence>
<dbReference type="PANTHER" id="PTHR42760">
    <property type="entry name" value="SHORT-CHAIN DEHYDROGENASES/REDUCTASES FAMILY MEMBER"/>
    <property type="match status" value="1"/>
</dbReference>
<protein>
    <submittedName>
        <fullName evidence="3">Short-chain dehydrogenase</fullName>
    </submittedName>
</protein>
<name>A0A512N3C4_9HYPH</name>
<dbReference type="PANTHER" id="PTHR42760:SF40">
    <property type="entry name" value="3-OXOACYL-[ACYL-CARRIER-PROTEIN] REDUCTASE, CHLOROPLASTIC"/>
    <property type="match status" value="1"/>
</dbReference>
<dbReference type="GO" id="GO:0016616">
    <property type="term" value="F:oxidoreductase activity, acting on the CH-OH group of donors, NAD or NADP as acceptor"/>
    <property type="evidence" value="ECO:0007669"/>
    <property type="project" value="TreeGrafter"/>
</dbReference>
<dbReference type="InterPro" id="IPR036291">
    <property type="entry name" value="NAD(P)-bd_dom_sf"/>
</dbReference>
<dbReference type="Pfam" id="PF00106">
    <property type="entry name" value="adh_short"/>
    <property type="match status" value="1"/>
</dbReference>
<sequence length="238" mass="24544">MQSLKDRHVVVTGGTGALGSAVVKAFIEAGATCHIPAIEATPPTGHLPDSKQIEVVPSVDLSSEDSVDAFYAKLPPLHAVVNIAGGFAYAPIADSSVKVLQQQLSMNVVSCALSCRAAVANFRKGGPDGVKRGGHIVNIAARPALNPRQGANMTAYTASKAAVAAFTVALAEELKNDDISAIALAPSTIDTPANRKDMPTAKHDTWVKPTAIAELIVAHCSLSETINSGAVMPVYGKA</sequence>
<dbReference type="PROSITE" id="PS00061">
    <property type="entry name" value="ADH_SHORT"/>
    <property type="match status" value="1"/>
</dbReference>
<dbReference type="EMBL" id="BKAJ01000011">
    <property type="protein sequence ID" value="GEP53485.1"/>
    <property type="molecule type" value="Genomic_DNA"/>
</dbReference>
<reference evidence="3 4" key="1">
    <citation type="submission" date="2019-07" db="EMBL/GenBank/DDBJ databases">
        <title>Whole genome shotgun sequence of Reyranella soli NBRC 108950.</title>
        <authorList>
            <person name="Hosoyama A."/>
            <person name="Uohara A."/>
            <person name="Ohji S."/>
            <person name="Ichikawa N."/>
        </authorList>
    </citation>
    <scope>NUCLEOTIDE SEQUENCE [LARGE SCALE GENOMIC DNA]</scope>
    <source>
        <strain evidence="3 4">NBRC 108950</strain>
    </source>
</reference>
<dbReference type="Proteomes" id="UP000321058">
    <property type="component" value="Unassembled WGS sequence"/>
</dbReference>
<accession>A0A512N3C4</accession>
<evidence type="ECO:0000313" key="4">
    <source>
        <dbReference type="Proteomes" id="UP000321058"/>
    </source>
</evidence>
<evidence type="ECO:0000256" key="1">
    <source>
        <dbReference type="ARBA" id="ARBA00006484"/>
    </source>
</evidence>